<sequence length="247" mass="28740">MKKRVGKILFWLCIVVCVLGVAYIAIYYFRKDKNEDVYQKVQKQVEEKKQEEDAEDEIPIDFASLKETNPDIYAWIEIPDTNVNYPIVQSADDDSYYLNHTIDGQEGYPGSIYTEKVNAKDFSDFNTVIYGHDMKDGSMFKDLHKFEDADFFEQHDKVTIYTENECKTYQIFAAVVYDNRHLMYSFDNNNISDRKAFLESLSESRSLKNQFRSGVEVDENSHIITLSTCIGGQPDKRFLVEAVEIDE</sequence>
<protein>
    <submittedName>
        <fullName evidence="4">Sortase family protein</fullName>
    </submittedName>
</protein>
<dbReference type="NCBIfam" id="TIGR03064">
    <property type="entry name" value="sortase_srtB"/>
    <property type="match status" value="1"/>
</dbReference>
<feature type="transmembrane region" description="Helical" evidence="3">
    <location>
        <begin position="9"/>
        <end position="29"/>
    </location>
</feature>
<gene>
    <name evidence="4" type="ORF">CNLFYP112_01929</name>
</gene>
<feature type="active site" description="Proton donor/acceptor" evidence="2">
    <location>
        <position position="132"/>
    </location>
</feature>
<dbReference type="EMBL" id="CACRTG010000013">
    <property type="protein sequence ID" value="VYT13158.1"/>
    <property type="molecule type" value="Genomic_DNA"/>
</dbReference>
<feature type="active site" description="Acyl-thioester intermediate" evidence="2">
    <location>
        <position position="229"/>
    </location>
</feature>
<evidence type="ECO:0000256" key="1">
    <source>
        <dbReference type="ARBA" id="ARBA00022801"/>
    </source>
</evidence>
<dbReference type="Pfam" id="PF04203">
    <property type="entry name" value="Sortase"/>
    <property type="match status" value="1"/>
</dbReference>
<evidence type="ECO:0000256" key="3">
    <source>
        <dbReference type="SAM" id="Phobius"/>
    </source>
</evidence>
<organism evidence="4">
    <name type="scientific">[Clostridium] nexile</name>
    <dbReference type="NCBI Taxonomy" id="29361"/>
    <lineage>
        <taxon>Bacteria</taxon>
        <taxon>Bacillati</taxon>
        <taxon>Bacillota</taxon>
        <taxon>Clostridia</taxon>
        <taxon>Lachnospirales</taxon>
        <taxon>Lachnospiraceae</taxon>
        <taxon>Tyzzerella</taxon>
    </lineage>
</organism>
<dbReference type="InterPro" id="IPR023365">
    <property type="entry name" value="Sortase_dom-sf"/>
</dbReference>
<dbReference type="CDD" id="cd05826">
    <property type="entry name" value="Sortase_B"/>
    <property type="match status" value="1"/>
</dbReference>
<keyword evidence="3" id="KW-1133">Transmembrane helix</keyword>
<evidence type="ECO:0000256" key="2">
    <source>
        <dbReference type="PIRSR" id="PIRSR605754-1"/>
    </source>
</evidence>
<accession>A0A6N2U637</accession>
<reference evidence="4" key="1">
    <citation type="submission" date="2019-11" db="EMBL/GenBank/DDBJ databases">
        <authorList>
            <person name="Feng L."/>
        </authorList>
    </citation>
    <scope>NUCLEOTIDE SEQUENCE</scope>
    <source>
        <strain evidence="4">CnexileLFYP112</strain>
    </source>
</reference>
<dbReference type="AlphaFoldDB" id="A0A6N2U637"/>
<name>A0A6N2U637_9FIRM</name>
<proteinExistence type="predicted"/>
<dbReference type="GO" id="GO:0016787">
    <property type="term" value="F:hydrolase activity"/>
    <property type="evidence" value="ECO:0007669"/>
    <property type="project" value="UniProtKB-KW"/>
</dbReference>
<evidence type="ECO:0000313" key="4">
    <source>
        <dbReference type="EMBL" id="VYT13158.1"/>
    </source>
</evidence>
<dbReference type="InterPro" id="IPR009835">
    <property type="entry name" value="SrtB"/>
</dbReference>
<dbReference type="SUPFAM" id="SSF63817">
    <property type="entry name" value="Sortase"/>
    <property type="match status" value="1"/>
</dbReference>
<dbReference type="InterPro" id="IPR005754">
    <property type="entry name" value="Sortase"/>
</dbReference>
<dbReference type="Gene3D" id="2.40.260.10">
    <property type="entry name" value="Sortase"/>
    <property type="match status" value="1"/>
</dbReference>
<keyword evidence="1" id="KW-0378">Hydrolase</keyword>
<keyword evidence="3" id="KW-0812">Transmembrane</keyword>
<keyword evidence="3" id="KW-0472">Membrane</keyword>